<dbReference type="Proteomes" id="UP000565576">
    <property type="component" value="Unassembled WGS sequence"/>
</dbReference>
<dbReference type="AlphaFoldDB" id="A0A7X0ISD2"/>
<dbReference type="NCBIfam" id="NF005478">
    <property type="entry name" value="PRK07079.1"/>
    <property type="match status" value="1"/>
</dbReference>
<keyword evidence="2" id="KW-0479">Metal-binding</keyword>
<name>A0A7X0ISD2_9HYPH</name>
<evidence type="ECO:0000313" key="5">
    <source>
        <dbReference type="EMBL" id="MBB6486281.1"/>
    </source>
</evidence>
<proteinExistence type="predicted"/>
<evidence type="ECO:0000313" key="6">
    <source>
        <dbReference type="Proteomes" id="UP000565576"/>
    </source>
</evidence>
<gene>
    <name evidence="5" type="ORF">GGD46_003576</name>
</gene>
<evidence type="ECO:0000256" key="3">
    <source>
        <dbReference type="ARBA" id="ARBA00022801"/>
    </source>
</evidence>
<dbReference type="InterPro" id="IPR001261">
    <property type="entry name" value="ArgE/DapE_CS"/>
</dbReference>
<dbReference type="Pfam" id="PF07687">
    <property type="entry name" value="M20_dimer"/>
    <property type="match status" value="1"/>
</dbReference>
<evidence type="ECO:0000256" key="2">
    <source>
        <dbReference type="ARBA" id="ARBA00022723"/>
    </source>
</evidence>
<dbReference type="GO" id="GO:0006508">
    <property type="term" value="P:proteolysis"/>
    <property type="evidence" value="ECO:0007669"/>
    <property type="project" value="UniProtKB-KW"/>
</dbReference>
<dbReference type="InterPro" id="IPR051458">
    <property type="entry name" value="Cyt/Met_Dipeptidase"/>
</dbReference>
<dbReference type="GO" id="GO:0046872">
    <property type="term" value="F:metal ion binding"/>
    <property type="evidence" value="ECO:0007669"/>
    <property type="project" value="UniProtKB-KW"/>
</dbReference>
<dbReference type="EMBL" id="JACHBG010000007">
    <property type="protein sequence ID" value="MBB6486281.1"/>
    <property type="molecule type" value="Genomic_DNA"/>
</dbReference>
<dbReference type="GO" id="GO:0008233">
    <property type="term" value="F:peptidase activity"/>
    <property type="evidence" value="ECO:0007669"/>
    <property type="project" value="UniProtKB-KW"/>
</dbReference>
<protein>
    <submittedName>
        <fullName evidence="5">Acetylornithine deacetylase/succinyl-diaminopimelate desuccinylase-like protein</fullName>
    </submittedName>
</protein>
<dbReference type="SUPFAM" id="SSF53187">
    <property type="entry name" value="Zn-dependent exopeptidases"/>
    <property type="match status" value="1"/>
</dbReference>
<dbReference type="PROSITE" id="PS00758">
    <property type="entry name" value="ARGE_DAPE_CPG2_1"/>
    <property type="match status" value="1"/>
</dbReference>
<evidence type="ECO:0000259" key="4">
    <source>
        <dbReference type="Pfam" id="PF07687"/>
    </source>
</evidence>
<dbReference type="Gene3D" id="3.40.630.10">
    <property type="entry name" value="Zn peptidases"/>
    <property type="match status" value="1"/>
</dbReference>
<dbReference type="Pfam" id="PF01546">
    <property type="entry name" value="Peptidase_M20"/>
    <property type="match status" value="1"/>
</dbReference>
<dbReference type="PANTHER" id="PTHR43270">
    <property type="entry name" value="BETA-ALA-HIS DIPEPTIDASE"/>
    <property type="match status" value="1"/>
</dbReference>
<evidence type="ECO:0000256" key="1">
    <source>
        <dbReference type="ARBA" id="ARBA00022670"/>
    </source>
</evidence>
<reference evidence="5 6" key="1">
    <citation type="submission" date="2020-08" db="EMBL/GenBank/DDBJ databases">
        <title>Genomic Encyclopedia of Type Strains, Phase IV (KMG-V): Genome sequencing to study the core and pangenomes of soil and plant-associated prokaryotes.</title>
        <authorList>
            <person name="Whitman W."/>
        </authorList>
    </citation>
    <scope>NUCLEOTIDE SEQUENCE [LARGE SCALE GENOMIC DNA]</scope>
    <source>
        <strain evidence="5 6">SEMIA 4060</strain>
    </source>
</reference>
<feature type="domain" description="Peptidase M20 dimerisation" evidence="4">
    <location>
        <begin position="220"/>
        <end position="351"/>
    </location>
</feature>
<dbReference type="RefSeq" id="WP_184706087.1">
    <property type="nucleotide sequence ID" value="NZ_JACHBG010000007.1"/>
</dbReference>
<accession>A0A7X0ISD2</accession>
<comment type="caution">
    <text evidence="5">The sequence shown here is derived from an EMBL/GenBank/DDBJ whole genome shotgun (WGS) entry which is preliminary data.</text>
</comment>
<organism evidence="5 6">
    <name type="scientific">Rhizobium lusitanum</name>
    <dbReference type="NCBI Taxonomy" id="293958"/>
    <lineage>
        <taxon>Bacteria</taxon>
        <taxon>Pseudomonadati</taxon>
        <taxon>Pseudomonadota</taxon>
        <taxon>Alphaproteobacteria</taxon>
        <taxon>Hyphomicrobiales</taxon>
        <taxon>Rhizobiaceae</taxon>
        <taxon>Rhizobium/Agrobacterium group</taxon>
        <taxon>Rhizobium</taxon>
    </lineage>
</organism>
<dbReference type="Gene3D" id="3.30.70.360">
    <property type="match status" value="1"/>
</dbReference>
<dbReference type="InterPro" id="IPR011650">
    <property type="entry name" value="Peptidase_M20_dimer"/>
</dbReference>
<keyword evidence="3" id="KW-0378">Hydrolase</keyword>
<keyword evidence="1" id="KW-0645">Protease</keyword>
<dbReference type="PANTHER" id="PTHR43270:SF12">
    <property type="entry name" value="SUCCINYL-DIAMINOPIMELATE DESUCCINYLASE"/>
    <property type="match status" value="1"/>
</dbReference>
<dbReference type="InterPro" id="IPR002933">
    <property type="entry name" value="Peptidase_M20"/>
</dbReference>
<sequence length="475" mass="52238">MSRDAALEIARAYGSDGRFLHDLAKRVAIPTESQNAARIADCNRYLLHFADDLERLGFDRQIISNEMPGGGPFLIARRIEDPALPTLLVYGHADVVLGMEGEWSANRDPWTISVEGDRIFGRGTADNKGQHTIAALAIEAVLAVRQRLGYNLVFLLETSEETGSAGLYEFCEKYQDELKADWLIASDGPRLIADRPTLVGGTRGTYDFDLICDLRAGGHHSGNWGGLIANPATILSNAIASLISEQGHIRVRGIVPDSMPPAVSQALRAIEIRENPEGPKLDPWWGEPDLTPAERVFGWTSLEVLAMTAGTPDHPVNAIPPKAWARMQIRYTVDVDPTRFHEAIREFLDRKGFHRIQMVSSTFEYDWGATRLDPEHPLMKWAVASIHRTTGQVATVLPNAGGSLPNNCFADLLGIPTVWVPHSYSGCSQHAPDEHLLIPLVAEGLAIMTGLFWDLGTDDPPPRRGSQNANREQEG</sequence>